<protein>
    <recommendedName>
        <fullName evidence="3">Reverse transcriptase domain-containing protein</fullName>
    </recommendedName>
</protein>
<accession>A0AAV7M058</accession>
<dbReference type="AlphaFoldDB" id="A0AAV7M058"/>
<keyword evidence="2" id="KW-1185">Reference proteome</keyword>
<proteinExistence type="predicted"/>
<evidence type="ECO:0000313" key="1">
    <source>
        <dbReference type="EMBL" id="KAJ1095972.1"/>
    </source>
</evidence>
<organism evidence="1 2">
    <name type="scientific">Pleurodeles waltl</name>
    <name type="common">Iberian ribbed newt</name>
    <dbReference type="NCBI Taxonomy" id="8319"/>
    <lineage>
        <taxon>Eukaryota</taxon>
        <taxon>Metazoa</taxon>
        <taxon>Chordata</taxon>
        <taxon>Craniata</taxon>
        <taxon>Vertebrata</taxon>
        <taxon>Euteleostomi</taxon>
        <taxon>Amphibia</taxon>
        <taxon>Batrachia</taxon>
        <taxon>Caudata</taxon>
        <taxon>Salamandroidea</taxon>
        <taxon>Salamandridae</taxon>
        <taxon>Pleurodelinae</taxon>
        <taxon>Pleurodeles</taxon>
    </lineage>
</organism>
<comment type="caution">
    <text evidence="1">The sequence shown here is derived from an EMBL/GenBank/DDBJ whole genome shotgun (WGS) entry which is preliminary data.</text>
</comment>
<sequence>MRLNGDIKGLRMGSREQKLALYNDDVMIVLADPKATLPPLMGELKRFKRTVGFKINQAKSSIINITLPKVDQTYLDRHFPFTWVPQGVTYLGPQILQRWSAQ</sequence>
<reference evidence="1" key="1">
    <citation type="journal article" date="2022" name="bioRxiv">
        <title>Sequencing and chromosome-scale assembly of the giantPleurodeles waltlgenome.</title>
        <authorList>
            <person name="Brown T."/>
            <person name="Elewa A."/>
            <person name="Iarovenko S."/>
            <person name="Subramanian E."/>
            <person name="Araus A.J."/>
            <person name="Petzold A."/>
            <person name="Susuki M."/>
            <person name="Suzuki K.-i.T."/>
            <person name="Hayashi T."/>
            <person name="Toyoda A."/>
            <person name="Oliveira C."/>
            <person name="Osipova E."/>
            <person name="Leigh N.D."/>
            <person name="Simon A."/>
            <person name="Yun M.H."/>
        </authorList>
    </citation>
    <scope>NUCLEOTIDE SEQUENCE</scope>
    <source>
        <strain evidence="1">20211129_DDA</strain>
        <tissue evidence="1">Liver</tissue>
    </source>
</reference>
<evidence type="ECO:0008006" key="3">
    <source>
        <dbReference type="Google" id="ProtNLM"/>
    </source>
</evidence>
<dbReference type="EMBL" id="JANPWB010000014">
    <property type="protein sequence ID" value="KAJ1095972.1"/>
    <property type="molecule type" value="Genomic_DNA"/>
</dbReference>
<evidence type="ECO:0000313" key="2">
    <source>
        <dbReference type="Proteomes" id="UP001066276"/>
    </source>
</evidence>
<dbReference type="Proteomes" id="UP001066276">
    <property type="component" value="Chromosome 10"/>
</dbReference>
<name>A0AAV7M058_PLEWA</name>
<gene>
    <name evidence="1" type="ORF">NDU88_001121</name>
</gene>